<feature type="region of interest" description="Disordered" evidence="1">
    <location>
        <begin position="38"/>
        <end position="75"/>
    </location>
</feature>
<proteinExistence type="predicted"/>
<gene>
    <name evidence="2" type="ORF">LYSCAS_03910</name>
</gene>
<organism evidence="2 3">
    <name type="scientific">Noviluteimonas caseinilytica</name>
    <dbReference type="NCBI Taxonomy" id="2675101"/>
    <lineage>
        <taxon>Bacteria</taxon>
        <taxon>Pseudomonadati</taxon>
        <taxon>Pseudomonadota</taxon>
        <taxon>Gammaproteobacteria</taxon>
        <taxon>Lysobacterales</taxon>
        <taxon>Lysobacteraceae</taxon>
        <taxon>Noviluteimonas</taxon>
    </lineage>
</organism>
<reference evidence="2 3" key="1">
    <citation type="submission" date="2021-03" db="EMBL/GenBank/DDBJ databases">
        <title>Complete Genome Sequences of Two Lysobacter Strains Isolated from Sea Water (Lysobacter caseinilyticus) and Soil (Lysobacter helvus) in South Korea.</title>
        <authorList>
            <person name="Watanabe Y."/>
            <person name="Arakawa K."/>
        </authorList>
    </citation>
    <scope>NUCLEOTIDE SEQUENCE [LARGE SCALE GENOMIC DNA]</scope>
    <source>
        <strain evidence="2 3">KVB24</strain>
    </source>
</reference>
<evidence type="ECO:0000313" key="2">
    <source>
        <dbReference type="EMBL" id="BCT91367.1"/>
    </source>
</evidence>
<evidence type="ECO:0008006" key="4">
    <source>
        <dbReference type="Google" id="ProtNLM"/>
    </source>
</evidence>
<name>A0ABM7Q2G1_9GAMM</name>
<evidence type="ECO:0000256" key="1">
    <source>
        <dbReference type="SAM" id="MobiDB-lite"/>
    </source>
</evidence>
<accession>A0ABM7Q2G1</accession>
<keyword evidence="3" id="KW-1185">Reference proteome</keyword>
<protein>
    <recommendedName>
        <fullName evidence="4">Secreted protein</fullName>
    </recommendedName>
</protein>
<sequence length="75" mass="7928">MAGAALPLRSMRATGVVLQAAASVVHNAIRIGRITGSAGKGRRSYETRATTRIPTPAIWHTSVPEMHSPRPRGLG</sequence>
<dbReference type="Proteomes" id="UP000681317">
    <property type="component" value="Chromosome"/>
</dbReference>
<evidence type="ECO:0000313" key="3">
    <source>
        <dbReference type="Proteomes" id="UP000681317"/>
    </source>
</evidence>
<dbReference type="EMBL" id="AP024545">
    <property type="protein sequence ID" value="BCT91367.1"/>
    <property type="molecule type" value="Genomic_DNA"/>
</dbReference>